<feature type="non-terminal residue" evidence="7">
    <location>
        <position position="75"/>
    </location>
</feature>
<evidence type="ECO:0000256" key="2">
    <source>
        <dbReference type="ARBA" id="ARBA00022723"/>
    </source>
</evidence>
<gene>
    <name evidence="7" type="ORF">AFUS01_LOCUS4504</name>
</gene>
<keyword evidence="3" id="KW-0863">Zinc-finger</keyword>
<dbReference type="OrthoDB" id="6770822at2759"/>
<evidence type="ECO:0000256" key="1">
    <source>
        <dbReference type="ARBA" id="ARBA00004123"/>
    </source>
</evidence>
<keyword evidence="5" id="KW-0539">Nucleus</keyword>
<dbReference type="GO" id="GO:0005634">
    <property type="term" value="C:nucleus"/>
    <property type="evidence" value="ECO:0007669"/>
    <property type="project" value="UniProtKB-SubCell"/>
</dbReference>
<keyword evidence="2" id="KW-0479">Metal-binding</keyword>
<accession>A0A8J2NQQ6</accession>
<comment type="caution">
    <text evidence="7">The sequence shown here is derived from an EMBL/GenBank/DDBJ whole genome shotgun (WGS) entry which is preliminary data.</text>
</comment>
<comment type="subcellular location">
    <subcellularLocation>
        <location evidence="1">Nucleus</location>
    </subcellularLocation>
</comment>
<evidence type="ECO:0000256" key="5">
    <source>
        <dbReference type="ARBA" id="ARBA00023242"/>
    </source>
</evidence>
<evidence type="ECO:0000256" key="4">
    <source>
        <dbReference type="ARBA" id="ARBA00022833"/>
    </source>
</evidence>
<proteinExistence type="predicted"/>
<evidence type="ECO:0000259" key="6">
    <source>
        <dbReference type="Pfam" id="PF05699"/>
    </source>
</evidence>
<feature type="domain" description="HAT C-terminal dimerisation" evidence="6">
    <location>
        <begin position="16"/>
        <end position="70"/>
    </location>
</feature>
<evidence type="ECO:0000256" key="3">
    <source>
        <dbReference type="ARBA" id="ARBA00022771"/>
    </source>
</evidence>
<dbReference type="Proteomes" id="UP000708208">
    <property type="component" value="Unassembled WGS sequence"/>
</dbReference>
<sequence>MIAIQMAKSGKENFDELRNYLALPVVDSNIVTDVLKWWKENESTYPALSKMARDVLGVSGTGVPIERAFSFGSDL</sequence>
<dbReference type="AlphaFoldDB" id="A0A8J2NQQ6"/>
<dbReference type="InterPro" id="IPR008906">
    <property type="entry name" value="HATC_C_dom"/>
</dbReference>
<name>A0A8J2NQQ6_9HEXA</name>
<dbReference type="InterPro" id="IPR052035">
    <property type="entry name" value="ZnF_BED_domain_contain"/>
</dbReference>
<keyword evidence="8" id="KW-1185">Reference proteome</keyword>
<dbReference type="Pfam" id="PF05699">
    <property type="entry name" value="Dimer_Tnp_hAT"/>
    <property type="match status" value="1"/>
</dbReference>
<keyword evidence="4" id="KW-0862">Zinc</keyword>
<dbReference type="GO" id="GO:0008270">
    <property type="term" value="F:zinc ion binding"/>
    <property type="evidence" value="ECO:0007669"/>
    <property type="project" value="UniProtKB-KW"/>
</dbReference>
<organism evidence="7 8">
    <name type="scientific">Allacma fusca</name>
    <dbReference type="NCBI Taxonomy" id="39272"/>
    <lineage>
        <taxon>Eukaryota</taxon>
        <taxon>Metazoa</taxon>
        <taxon>Ecdysozoa</taxon>
        <taxon>Arthropoda</taxon>
        <taxon>Hexapoda</taxon>
        <taxon>Collembola</taxon>
        <taxon>Symphypleona</taxon>
        <taxon>Sminthuridae</taxon>
        <taxon>Allacma</taxon>
    </lineage>
</organism>
<dbReference type="PANTHER" id="PTHR46481:SF10">
    <property type="entry name" value="ZINC FINGER BED DOMAIN-CONTAINING PROTEIN 39"/>
    <property type="match status" value="1"/>
</dbReference>
<protein>
    <recommendedName>
        <fullName evidence="6">HAT C-terminal dimerisation domain-containing protein</fullName>
    </recommendedName>
</protein>
<reference evidence="7" key="1">
    <citation type="submission" date="2021-06" db="EMBL/GenBank/DDBJ databases">
        <authorList>
            <person name="Hodson N. C."/>
            <person name="Mongue J. A."/>
            <person name="Jaron S. K."/>
        </authorList>
    </citation>
    <scope>NUCLEOTIDE SEQUENCE</scope>
</reference>
<dbReference type="EMBL" id="CAJVCH010028130">
    <property type="protein sequence ID" value="CAG7703604.1"/>
    <property type="molecule type" value="Genomic_DNA"/>
</dbReference>
<evidence type="ECO:0000313" key="7">
    <source>
        <dbReference type="EMBL" id="CAG7703604.1"/>
    </source>
</evidence>
<evidence type="ECO:0000313" key="8">
    <source>
        <dbReference type="Proteomes" id="UP000708208"/>
    </source>
</evidence>
<dbReference type="PANTHER" id="PTHR46481">
    <property type="entry name" value="ZINC FINGER BED DOMAIN-CONTAINING PROTEIN 4"/>
    <property type="match status" value="1"/>
</dbReference>
<dbReference type="GO" id="GO:0046983">
    <property type="term" value="F:protein dimerization activity"/>
    <property type="evidence" value="ECO:0007669"/>
    <property type="project" value="InterPro"/>
</dbReference>